<keyword evidence="5" id="KW-0249">Electron transport</keyword>
<dbReference type="PANTHER" id="PTHR47153">
    <property type="entry name" value="LACTATE UTILIZATION PROTEIN B"/>
    <property type="match status" value="1"/>
</dbReference>
<comment type="caution">
    <text evidence="9">The sequence shown here is derived from an EMBL/GenBank/DDBJ whole genome shotgun (WGS) entry which is preliminary data.</text>
</comment>
<evidence type="ECO:0000256" key="3">
    <source>
        <dbReference type="ARBA" id="ARBA00022723"/>
    </source>
</evidence>
<proteinExistence type="predicted"/>
<dbReference type="AlphaFoldDB" id="A0A399D5S0"/>
<dbReference type="InterPro" id="IPR024185">
    <property type="entry name" value="FTHF_cligase-like_sf"/>
</dbReference>
<dbReference type="RefSeq" id="WP_119348258.1">
    <property type="nucleotide sequence ID" value="NZ_QWET01000001.1"/>
</dbReference>
<dbReference type="Pfam" id="PF11870">
    <property type="entry name" value="LutB_C"/>
    <property type="match status" value="1"/>
</dbReference>
<dbReference type="InterPro" id="IPR009051">
    <property type="entry name" value="Helical_ferredxn"/>
</dbReference>
<dbReference type="InterPro" id="IPR017896">
    <property type="entry name" value="4Fe4S_Fe-S-bd"/>
</dbReference>
<dbReference type="PANTHER" id="PTHR47153:SF2">
    <property type="entry name" value="LACTATE UTILIZATION PROTEIN B"/>
    <property type="match status" value="1"/>
</dbReference>
<keyword evidence="6" id="KW-0408">Iron</keyword>
<dbReference type="InterPro" id="IPR017900">
    <property type="entry name" value="4Fe4S_Fe_S_CS"/>
</dbReference>
<evidence type="ECO:0000256" key="5">
    <source>
        <dbReference type="ARBA" id="ARBA00022982"/>
    </source>
</evidence>
<keyword evidence="2" id="KW-0004">4Fe-4S</keyword>
<keyword evidence="1" id="KW-0813">Transport</keyword>
<dbReference type="Gene3D" id="3.40.50.10420">
    <property type="entry name" value="NagB/RpiA/CoA transferase-like"/>
    <property type="match status" value="1"/>
</dbReference>
<protein>
    <submittedName>
        <fullName evidence="9">Iron-sulfur cluster-binding protein</fullName>
    </submittedName>
</protein>
<dbReference type="SUPFAM" id="SSF100950">
    <property type="entry name" value="NagB/RpiA/CoA transferase-like"/>
    <property type="match status" value="1"/>
</dbReference>
<keyword evidence="4" id="KW-0677">Repeat</keyword>
<dbReference type="InterPro" id="IPR004452">
    <property type="entry name" value="LutB/LldF"/>
</dbReference>
<dbReference type="GO" id="GO:0006089">
    <property type="term" value="P:lactate metabolic process"/>
    <property type="evidence" value="ECO:0007669"/>
    <property type="project" value="InterPro"/>
</dbReference>
<dbReference type="EMBL" id="QWET01000001">
    <property type="protein sequence ID" value="RIH67234.1"/>
    <property type="molecule type" value="Genomic_DNA"/>
</dbReference>
<dbReference type="Pfam" id="PF02589">
    <property type="entry name" value="LUD_dom"/>
    <property type="match status" value="1"/>
</dbReference>
<name>A0A399D5S0_9BACT</name>
<reference evidence="9 10" key="1">
    <citation type="journal article" date="2015" name="Int. J. Syst. Evol. Microbiol.">
        <title>Mariniphaga sediminis sp. nov., isolated from coastal sediment.</title>
        <authorList>
            <person name="Wang F.Q."/>
            <person name="Shen Q.Y."/>
            <person name="Chen G.J."/>
            <person name="Du Z.J."/>
        </authorList>
    </citation>
    <scope>NUCLEOTIDE SEQUENCE [LARGE SCALE GENOMIC DNA]</scope>
    <source>
        <strain evidence="9 10">SY21</strain>
    </source>
</reference>
<dbReference type="GO" id="GO:0051539">
    <property type="term" value="F:4 iron, 4 sulfur cluster binding"/>
    <property type="evidence" value="ECO:0007669"/>
    <property type="project" value="UniProtKB-KW"/>
</dbReference>
<evidence type="ECO:0000256" key="2">
    <source>
        <dbReference type="ARBA" id="ARBA00022485"/>
    </source>
</evidence>
<organism evidence="9 10">
    <name type="scientific">Mariniphaga sediminis</name>
    <dbReference type="NCBI Taxonomy" id="1628158"/>
    <lineage>
        <taxon>Bacteria</taxon>
        <taxon>Pseudomonadati</taxon>
        <taxon>Bacteroidota</taxon>
        <taxon>Bacteroidia</taxon>
        <taxon>Marinilabiliales</taxon>
        <taxon>Prolixibacteraceae</taxon>
        <taxon>Mariniphaga</taxon>
    </lineage>
</organism>
<dbReference type="PROSITE" id="PS51379">
    <property type="entry name" value="4FE4S_FER_2"/>
    <property type="match status" value="1"/>
</dbReference>
<evidence type="ECO:0000313" key="9">
    <source>
        <dbReference type="EMBL" id="RIH67234.1"/>
    </source>
</evidence>
<dbReference type="SUPFAM" id="SSF54862">
    <property type="entry name" value="4Fe-4S ferredoxins"/>
    <property type="match status" value="1"/>
</dbReference>
<dbReference type="InterPro" id="IPR024569">
    <property type="entry name" value="LutB_C"/>
</dbReference>
<feature type="domain" description="4Fe-4S ferredoxin-type" evidence="8">
    <location>
        <begin position="293"/>
        <end position="314"/>
    </location>
</feature>
<dbReference type="NCBIfam" id="TIGR00273">
    <property type="entry name" value="LutB/LldF family L-lactate oxidation iron-sulfur protein"/>
    <property type="match status" value="1"/>
</dbReference>
<evidence type="ECO:0000259" key="8">
    <source>
        <dbReference type="PROSITE" id="PS51379"/>
    </source>
</evidence>
<sequence>MTGHAHKAGQFLKNGERASWHDETLWIVRQKRDKMARAVPEWESLREQASQIKQHTLSELDNYLIQFEQQAVKNGVQVHWAANAGGFNEIVSGIIKENNARKVVKSKSMLTEECGLNPFLEKQGVEVTDTDLGERIIQFRDEPPSHIVMPAIHLKKEEISELFHEKLHTEKGNSDPAYLTAAARLHLRQKFLEAEVAITGVNFAVAETGAVVVCTNEGNADMGVHAAPVQIHCVGIEKIIPRMEDLGVFTRLLARSATGQPVTAYTSHYLAPKPGGQMHIVIVDNGRSQHLGKEDYRNALKCIRCGACMNTCPVYRKSGGHSYGSVIPGPIGSILAPHTNSKKYKDLPFASSLCGSCSNVCPVKIDIHDQLYRWRQDLSEKKIVSPGKRATMKVAGKVLSGSRMYDLSGKMARWGIKNLPRMFIYNRLNVWGKGRELPEIPKESFKQWYKKTHQGKGGKNGQE</sequence>
<dbReference type="Proteomes" id="UP000266441">
    <property type="component" value="Unassembled WGS sequence"/>
</dbReference>
<evidence type="ECO:0000313" key="10">
    <source>
        <dbReference type="Proteomes" id="UP000266441"/>
    </source>
</evidence>
<dbReference type="InterPro" id="IPR003741">
    <property type="entry name" value="LUD_dom"/>
</dbReference>
<dbReference type="Gene3D" id="1.10.1060.10">
    <property type="entry name" value="Alpha-helical ferredoxin"/>
    <property type="match status" value="1"/>
</dbReference>
<evidence type="ECO:0000256" key="1">
    <source>
        <dbReference type="ARBA" id="ARBA00022448"/>
    </source>
</evidence>
<keyword evidence="3" id="KW-0479">Metal-binding</keyword>
<keyword evidence="7" id="KW-0411">Iron-sulfur</keyword>
<evidence type="ECO:0000256" key="6">
    <source>
        <dbReference type="ARBA" id="ARBA00023004"/>
    </source>
</evidence>
<dbReference type="OrthoDB" id="9782337at2"/>
<accession>A0A399D5S0</accession>
<dbReference type="GO" id="GO:0046872">
    <property type="term" value="F:metal ion binding"/>
    <property type="evidence" value="ECO:0007669"/>
    <property type="project" value="UniProtKB-KW"/>
</dbReference>
<gene>
    <name evidence="9" type="ORF">D1164_02070</name>
</gene>
<dbReference type="InterPro" id="IPR037171">
    <property type="entry name" value="NagB/RpiA_transferase-like"/>
</dbReference>
<dbReference type="Pfam" id="PF13183">
    <property type="entry name" value="Fer4_8"/>
    <property type="match status" value="1"/>
</dbReference>
<evidence type="ECO:0000256" key="4">
    <source>
        <dbReference type="ARBA" id="ARBA00022737"/>
    </source>
</evidence>
<dbReference type="PROSITE" id="PS00198">
    <property type="entry name" value="4FE4S_FER_1"/>
    <property type="match status" value="1"/>
</dbReference>
<evidence type="ECO:0000256" key="7">
    <source>
        <dbReference type="ARBA" id="ARBA00023014"/>
    </source>
</evidence>
<keyword evidence="10" id="KW-1185">Reference proteome</keyword>